<keyword evidence="4" id="KW-1185">Reference proteome</keyword>
<dbReference type="SMART" id="SM00943">
    <property type="entry name" value="Prim-Pol"/>
    <property type="match status" value="1"/>
</dbReference>
<evidence type="ECO:0000259" key="2">
    <source>
        <dbReference type="SMART" id="SM00943"/>
    </source>
</evidence>
<evidence type="ECO:0000313" key="4">
    <source>
        <dbReference type="Proteomes" id="UP001227101"/>
    </source>
</evidence>
<evidence type="ECO:0000256" key="1">
    <source>
        <dbReference type="SAM" id="MobiDB-lite"/>
    </source>
</evidence>
<gene>
    <name evidence="3" type="ORF">QP939_16890</name>
</gene>
<proteinExistence type="predicted"/>
<dbReference type="Proteomes" id="UP001227101">
    <property type="component" value="Chromosome"/>
</dbReference>
<dbReference type="Pfam" id="PF09250">
    <property type="entry name" value="Prim-Pol"/>
    <property type="match status" value="1"/>
</dbReference>
<dbReference type="RefSeq" id="WP_285457729.1">
    <property type="nucleotide sequence ID" value="NZ_CP127173.1"/>
</dbReference>
<dbReference type="SUPFAM" id="SSF56747">
    <property type="entry name" value="Prim-pol domain"/>
    <property type="match status" value="1"/>
</dbReference>
<evidence type="ECO:0000313" key="3">
    <source>
        <dbReference type="EMBL" id="WIV60165.1"/>
    </source>
</evidence>
<organism evidence="3 4">
    <name type="scientific">Amycolatopsis nalaikhensis</name>
    <dbReference type="NCBI Taxonomy" id="715472"/>
    <lineage>
        <taxon>Bacteria</taxon>
        <taxon>Bacillati</taxon>
        <taxon>Actinomycetota</taxon>
        <taxon>Actinomycetes</taxon>
        <taxon>Pseudonocardiales</taxon>
        <taxon>Pseudonocardiaceae</taxon>
        <taxon>Amycolatopsis</taxon>
    </lineage>
</organism>
<feature type="domain" description="DNA primase/polymerase bifunctional N-terminal" evidence="2">
    <location>
        <begin position="10"/>
        <end position="200"/>
    </location>
</feature>
<dbReference type="EMBL" id="CP127173">
    <property type="protein sequence ID" value="WIV60165.1"/>
    <property type="molecule type" value="Genomic_DNA"/>
</dbReference>
<accession>A0ABY8XWR9</accession>
<feature type="region of interest" description="Disordered" evidence="1">
    <location>
        <begin position="23"/>
        <end position="57"/>
    </location>
</feature>
<name>A0ABY8XWR9_9PSEU</name>
<reference evidence="3 4" key="1">
    <citation type="submission" date="2023-06" db="EMBL/GenBank/DDBJ databases">
        <authorList>
            <person name="Oyuntsetseg B."/>
            <person name="Kim S.B."/>
        </authorList>
    </citation>
    <scope>NUCLEOTIDE SEQUENCE [LARGE SCALE GENOMIC DNA]</scope>
    <source>
        <strain evidence="3 4">2-2</strain>
    </source>
</reference>
<dbReference type="InterPro" id="IPR015330">
    <property type="entry name" value="DNA_primase/pol_bifunc_N"/>
</dbReference>
<dbReference type="CDD" id="cd04859">
    <property type="entry name" value="Prim_Pol"/>
    <property type="match status" value="1"/>
</dbReference>
<protein>
    <submittedName>
        <fullName evidence="3">Bifunctional DNA primase/polymerase</fullName>
    </submittedName>
</protein>
<sequence>MNQTTTVDAALDAAARGWHVFPLRPGTKRPAGHPEDRCPGTGRCAGGHRTPEQRATTDPDKIRAAWTHAPYSIGVATGPSGLCVLDLDTAKPGEDIPQRWAAAGARCGEDVLAVVADEAGRELPGDTLTVRTPSGGLHLYYRVPAGVVLRNTSGERGQGLGWKVDTRAWGGYVVGPGTVTDAGRYEFVWDGPVAELPAWLVDRLTPAPLPAAPVVPIRPAGSRRSRYLDVAIRAEAGKVANAKDNRNATLYAAAVALGQLVAGGALTEDEVRAALMTAAGRHIGTRHFTAREAHNAIKSGLRAGANRPRKVA</sequence>